<dbReference type="InterPro" id="IPR023471">
    <property type="entry name" value="CtaG/Cox11_dom_sf"/>
</dbReference>
<dbReference type="OMA" id="NKLECFC"/>
<dbReference type="GO" id="GO:0005507">
    <property type="term" value="F:copper ion binding"/>
    <property type="evidence" value="ECO:0007669"/>
    <property type="project" value="InterPro"/>
</dbReference>
<dbReference type="RefSeq" id="WP_010268488.1">
    <property type="nucleotide sequence ID" value="NZ_CP023730.1"/>
</dbReference>
<keyword evidence="7 10" id="KW-1133">Transmembrane helix</keyword>
<evidence type="ECO:0000256" key="6">
    <source>
        <dbReference type="ARBA" id="ARBA00022968"/>
    </source>
</evidence>
<dbReference type="Pfam" id="PF04442">
    <property type="entry name" value="CtaG_Cox11"/>
    <property type="match status" value="1"/>
</dbReference>
<dbReference type="AlphaFoldDB" id="A0A643CMT7"/>
<dbReference type="GeneID" id="7398659"/>
<evidence type="ECO:0000256" key="7">
    <source>
        <dbReference type="ARBA" id="ARBA00022989"/>
    </source>
</evidence>
<keyword evidence="9 10" id="KW-0472">Membrane</keyword>
<keyword evidence="5 10" id="KW-0812">Transmembrane</keyword>
<protein>
    <recommendedName>
        <fullName evidence="4 10">Cytochrome c oxidase assembly protein CtaG</fullName>
    </recommendedName>
</protein>
<comment type="caution">
    <text evidence="12">The sequence shown here is derived from an EMBL/GenBank/DDBJ whole genome shotgun (WGS) entry which is preliminary data.</text>
</comment>
<dbReference type="NCBIfam" id="NF003465">
    <property type="entry name" value="PRK05089.1"/>
    <property type="match status" value="1"/>
</dbReference>
<comment type="similarity">
    <text evidence="3 10">Belongs to the COX11/CtaG family.</text>
</comment>
<dbReference type="EMBL" id="VTCY01000004">
    <property type="protein sequence ID" value="KAB0452182.1"/>
    <property type="molecule type" value="Genomic_DNA"/>
</dbReference>
<dbReference type="PIRSF" id="PIRSF005413">
    <property type="entry name" value="COX11"/>
    <property type="match status" value="1"/>
</dbReference>
<name>A0A643CMT7_ANAMA</name>
<dbReference type="SUPFAM" id="SSF110111">
    <property type="entry name" value="Ctag/Cox11"/>
    <property type="match status" value="1"/>
</dbReference>
<keyword evidence="6 10" id="KW-0735">Signal-anchor</keyword>
<dbReference type="HAMAP" id="MF_00155">
    <property type="entry name" value="CtaG"/>
    <property type="match status" value="1"/>
</dbReference>
<dbReference type="Gene3D" id="2.60.370.10">
    <property type="entry name" value="Ctag/Cox11"/>
    <property type="match status" value="1"/>
</dbReference>
<comment type="function">
    <text evidence="1 10">Exerts its effect at some terminal stage of cytochrome c oxidase synthesis, probably by being involved in the insertion of the copper B into subunit I.</text>
</comment>
<dbReference type="GO" id="GO:0005886">
    <property type="term" value="C:plasma membrane"/>
    <property type="evidence" value="ECO:0007669"/>
    <property type="project" value="UniProtKB-SubCell"/>
</dbReference>
<dbReference type="InterPro" id="IPR007533">
    <property type="entry name" value="Cyt_c_oxidase_assmbl_CtaG"/>
</dbReference>
<organism evidence="12">
    <name type="scientific">Anaplasma marginale</name>
    <dbReference type="NCBI Taxonomy" id="770"/>
    <lineage>
        <taxon>Bacteria</taxon>
        <taxon>Pseudomonadati</taxon>
        <taxon>Pseudomonadota</taxon>
        <taxon>Alphaproteobacteria</taxon>
        <taxon>Rickettsiales</taxon>
        <taxon>Anaplasmataceae</taxon>
        <taxon>Anaplasma</taxon>
    </lineage>
</organism>
<keyword evidence="10" id="KW-0997">Cell inner membrane</keyword>
<evidence type="ECO:0000256" key="3">
    <source>
        <dbReference type="ARBA" id="ARBA00009620"/>
    </source>
</evidence>
<evidence type="ECO:0000256" key="1">
    <source>
        <dbReference type="ARBA" id="ARBA00004007"/>
    </source>
</evidence>
<gene>
    <name evidence="10" type="primary">ctaG</name>
    <name evidence="12" type="ORF">FY207_01855</name>
</gene>
<accession>A0A643CMT7</accession>
<evidence type="ECO:0000256" key="8">
    <source>
        <dbReference type="ARBA" id="ARBA00023008"/>
    </source>
</evidence>
<feature type="topological domain" description="Periplasmic" evidence="10">
    <location>
        <begin position="30"/>
        <end position="207"/>
    </location>
</feature>
<reference evidence="12" key="1">
    <citation type="submission" date="2019-08" db="EMBL/GenBank/DDBJ databases">
        <authorList>
            <person name="Amaro Estrada I."/>
            <person name="Quiroz Castaneda R.E."/>
            <person name="Martinez Ocampo F."/>
            <person name="Rodriguez Camarillo S.D."/>
        </authorList>
    </citation>
    <scope>NUCLEOTIDE SEQUENCE</scope>
    <source>
        <strain evidence="12">MEX-30-184-02</strain>
    </source>
</reference>
<feature type="topological domain" description="Cytoplasmic" evidence="10">
    <location>
        <begin position="1"/>
        <end position="6"/>
    </location>
</feature>
<feature type="compositionally biased region" description="Low complexity" evidence="11">
    <location>
        <begin position="182"/>
        <end position="197"/>
    </location>
</feature>
<evidence type="ECO:0000256" key="2">
    <source>
        <dbReference type="ARBA" id="ARBA00004382"/>
    </source>
</evidence>
<evidence type="ECO:0000256" key="10">
    <source>
        <dbReference type="HAMAP-Rule" id="MF_00155"/>
    </source>
</evidence>
<evidence type="ECO:0000256" key="4">
    <source>
        <dbReference type="ARBA" id="ARBA00015384"/>
    </source>
</evidence>
<dbReference type="PANTHER" id="PTHR21320:SF3">
    <property type="entry name" value="CYTOCHROME C OXIDASE ASSEMBLY PROTEIN COX11, MITOCHONDRIAL-RELATED"/>
    <property type="match status" value="1"/>
</dbReference>
<evidence type="ECO:0000256" key="11">
    <source>
        <dbReference type="SAM" id="MobiDB-lite"/>
    </source>
</evidence>
<feature type="region of interest" description="Disordered" evidence="11">
    <location>
        <begin position="177"/>
        <end position="207"/>
    </location>
</feature>
<evidence type="ECO:0000313" key="12">
    <source>
        <dbReference type="EMBL" id="KAB0452182.1"/>
    </source>
</evidence>
<evidence type="ECO:0000256" key="9">
    <source>
        <dbReference type="ARBA" id="ARBA00023136"/>
    </source>
</evidence>
<keyword evidence="10" id="KW-1003">Cell membrane</keyword>
<evidence type="ECO:0000256" key="5">
    <source>
        <dbReference type="ARBA" id="ARBA00022692"/>
    </source>
</evidence>
<dbReference type="FunFam" id="2.60.370.10:FF:000001">
    <property type="entry name" value="COX11 cytochrome c oxidase assembly homolog"/>
    <property type="match status" value="1"/>
</dbReference>
<comment type="subcellular location">
    <subcellularLocation>
        <location evidence="2 10">Cell inner membrane</location>
        <topology evidence="2 10">Single-pass type II membrane protein</topology>
        <orientation evidence="2 10">Periplasmic side</orientation>
    </subcellularLocation>
</comment>
<sequence>MKKTKRNNNEVLTLLVSVIASMLCLTYASVPLYRIFCKATGYGGTTKEAASVAPVKKTGSYNIKVRLNADTHGIPLLFHPEQPYVMVTPGVQQLAFYVAENPSDKEISGMAVYNVTPVQAGKYFYKIACFCFSQQTFAPGLKITMPVSFFIAPEIEEDPQTEDIREITLSYTFFPTEQESSPAAAATPQNTPQANATGAQKHTDGAA</sequence>
<dbReference type="PANTHER" id="PTHR21320">
    <property type="entry name" value="CYTOCHROME C OXIDASE ASSEMBLY PROTEIN COX11-RELATED"/>
    <property type="match status" value="1"/>
</dbReference>
<dbReference type="GO" id="GO:0008535">
    <property type="term" value="P:respiratory chain complex IV assembly"/>
    <property type="evidence" value="ECO:0007669"/>
    <property type="project" value="UniProtKB-UniRule"/>
</dbReference>
<keyword evidence="8 10" id="KW-0186">Copper</keyword>
<proteinExistence type="inferred from homology"/>